<keyword evidence="6" id="KW-0966">Cell projection</keyword>
<dbReference type="PANTHER" id="PTHR42792">
    <property type="entry name" value="FLAGELLIN"/>
    <property type="match status" value="1"/>
</dbReference>
<dbReference type="Gene3D" id="1.20.1330.10">
    <property type="entry name" value="f41 fragment of flagellin, N-terminal domain"/>
    <property type="match status" value="1"/>
</dbReference>
<proteinExistence type="inferred from homology"/>
<dbReference type="RefSeq" id="WP_407338095.1">
    <property type="nucleotide sequence ID" value="NZ_CP136862.1"/>
</dbReference>
<evidence type="ECO:0000256" key="2">
    <source>
        <dbReference type="ARBA" id="ARBA00023143"/>
    </source>
</evidence>
<feature type="domain" description="Flagellin C-terminal" evidence="5">
    <location>
        <begin position="267"/>
        <end position="347"/>
    </location>
</feature>
<dbReference type="InterPro" id="IPR001029">
    <property type="entry name" value="Flagellin_N"/>
</dbReference>
<feature type="domain" description="Flagellin N-terminal" evidence="4">
    <location>
        <begin position="5"/>
        <end position="139"/>
    </location>
</feature>
<keyword evidence="7" id="KW-1185">Reference proteome</keyword>
<organism evidence="6 7">
    <name type="scientific">Methylocapsa polymorpha</name>
    <dbReference type="NCBI Taxonomy" id="3080828"/>
    <lineage>
        <taxon>Bacteria</taxon>
        <taxon>Pseudomonadati</taxon>
        <taxon>Pseudomonadota</taxon>
        <taxon>Alphaproteobacteria</taxon>
        <taxon>Hyphomicrobiales</taxon>
        <taxon>Beijerinckiaceae</taxon>
        <taxon>Methylocapsa</taxon>
    </lineage>
</organism>
<evidence type="ECO:0000313" key="6">
    <source>
        <dbReference type="EMBL" id="WOJ88656.1"/>
    </source>
</evidence>
<evidence type="ECO:0000256" key="3">
    <source>
        <dbReference type="RuleBase" id="RU362073"/>
    </source>
</evidence>
<dbReference type="EMBL" id="CP136862">
    <property type="protein sequence ID" value="WOJ88656.1"/>
    <property type="molecule type" value="Genomic_DNA"/>
</dbReference>
<dbReference type="InterPro" id="IPR046358">
    <property type="entry name" value="Flagellin_C"/>
</dbReference>
<comment type="subcellular location">
    <subcellularLocation>
        <location evidence="3">Secreted</location>
    </subcellularLocation>
    <subcellularLocation>
        <location evidence="3">Bacterial flagellum</location>
    </subcellularLocation>
</comment>
<dbReference type="PANTHER" id="PTHR42792:SF1">
    <property type="entry name" value="FLAGELLAR HOOK-ASSOCIATED PROTEIN 3"/>
    <property type="match status" value="1"/>
</dbReference>
<accession>A0ABZ0HPC2</accession>
<protein>
    <recommendedName>
        <fullName evidence="3">Flagellin</fullName>
    </recommendedName>
</protein>
<dbReference type="SUPFAM" id="SSF64518">
    <property type="entry name" value="Phase 1 flagellin"/>
    <property type="match status" value="1"/>
</dbReference>
<keyword evidence="3" id="KW-0964">Secreted</keyword>
<dbReference type="InterPro" id="IPR001492">
    <property type="entry name" value="Flagellin"/>
</dbReference>
<dbReference type="Proteomes" id="UP001626536">
    <property type="component" value="Chromosome"/>
</dbReference>
<dbReference type="Pfam" id="PF00700">
    <property type="entry name" value="Flagellin_C"/>
    <property type="match status" value="1"/>
</dbReference>
<dbReference type="NCBIfam" id="NF004669">
    <property type="entry name" value="PRK06008.1"/>
    <property type="match status" value="1"/>
</dbReference>
<evidence type="ECO:0000256" key="1">
    <source>
        <dbReference type="ARBA" id="ARBA00005709"/>
    </source>
</evidence>
<comment type="similarity">
    <text evidence="1 3">Belongs to the bacterial flagellin family.</text>
</comment>
<dbReference type="Pfam" id="PF00669">
    <property type="entry name" value="Flagellin_N"/>
    <property type="match status" value="1"/>
</dbReference>
<comment type="function">
    <text evidence="3">Flagellin is the subunit protein which polymerizes to form the filaments of bacterial flagella.</text>
</comment>
<reference evidence="6 7" key="1">
    <citation type="submission" date="2023-10" db="EMBL/GenBank/DDBJ databases">
        <title>Novel methanotroph of the genus Methylocapsa from a subarctic wetland.</title>
        <authorList>
            <person name="Belova S.E."/>
            <person name="Oshkin I.Y."/>
            <person name="Miroshnikov K."/>
            <person name="Dedysh S.N."/>
        </authorList>
    </citation>
    <scope>NUCLEOTIDE SEQUENCE [LARGE SCALE GENOMIC DNA]</scope>
    <source>
        <strain evidence="6 7">RX1</strain>
    </source>
</reference>
<sequence>MTSYISTQSISSSMRQSVLKMQSELAASQTELSTGDYADIGLSLGAQTGESVSLQAEGSFLKTISDTNSTVSTRLSTTQNVLSSLQSSAQNLLNSLIETNGATSNESTVQTTATGNLQSMLSSLNSSLNGEYIFAGENTGNAPITDYYGASAANKQAVDAAFSAAFGMSQSSAGVSGISGAAIQSFLDNQFASLFQGSNWTSDWSSASSQTLTNQISPTQTENTSVSANAPAFRQLAQAYVMVADLGTQNLSSGAYGAVVSTAEGLLTSAIGNLTSLQENVGVVQTTVTNATDQMSLQMNLLSTQVSDLESVNTYEVATRITDLQTQIETSYSLTSQLQQLSLVKYL</sequence>
<evidence type="ECO:0000259" key="4">
    <source>
        <dbReference type="Pfam" id="PF00669"/>
    </source>
</evidence>
<gene>
    <name evidence="6" type="ORF">RZS28_12625</name>
</gene>
<keyword evidence="2 3" id="KW-0975">Bacterial flagellum</keyword>
<evidence type="ECO:0000259" key="5">
    <source>
        <dbReference type="Pfam" id="PF00700"/>
    </source>
</evidence>
<name>A0ABZ0HPC2_9HYPH</name>
<keyword evidence="6" id="KW-0969">Cilium</keyword>
<evidence type="ECO:0000313" key="7">
    <source>
        <dbReference type="Proteomes" id="UP001626536"/>
    </source>
</evidence>
<keyword evidence="6" id="KW-0282">Flagellum</keyword>